<evidence type="ECO:0000313" key="1">
    <source>
        <dbReference type="EMBL" id="TNN78398.1"/>
    </source>
</evidence>
<dbReference type="Proteomes" id="UP000314294">
    <property type="component" value="Unassembled WGS sequence"/>
</dbReference>
<dbReference type="EMBL" id="SRLO01000074">
    <property type="protein sequence ID" value="TNN78398.1"/>
    <property type="molecule type" value="Genomic_DNA"/>
</dbReference>
<proteinExistence type="predicted"/>
<evidence type="ECO:0000313" key="2">
    <source>
        <dbReference type="Proteomes" id="UP000314294"/>
    </source>
</evidence>
<gene>
    <name evidence="1" type="ORF">EYF80_011382</name>
</gene>
<name>A0A4Z2IKX5_9TELE</name>
<comment type="caution">
    <text evidence="1">The sequence shown here is derived from an EMBL/GenBank/DDBJ whole genome shotgun (WGS) entry which is preliminary data.</text>
</comment>
<protein>
    <submittedName>
        <fullName evidence="1">Uncharacterized protein</fullName>
    </submittedName>
</protein>
<sequence length="148" mass="16443">MRPMQDLELKLRTLLIRARIGQGLIFTISRLLLDPDDPVVSVGKLTARAVAAAAAQRVLPDDASRGQPVLLHALRQLSVLLLLLFFGFLQEVLEERLVAGAHFGLQARLKRHGAQQLTGQPVFHFCRSVRQPDAGLRKNKDDEVIVII</sequence>
<accession>A0A4Z2IKX5</accession>
<organism evidence="1 2">
    <name type="scientific">Liparis tanakae</name>
    <name type="common">Tanaka's snailfish</name>
    <dbReference type="NCBI Taxonomy" id="230148"/>
    <lineage>
        <taxon>Eukaryota</taxon>
        <taxon>Metazoa</taxon>
        <taxon>Chordata</taxon>
        <taxon>Craniata</taxon>
        <taxon>Vertebrata</taxon>
        <taxon>Euteleostomi</taxon>
        <taxon>Actinopterygii</taxon>
        <taxon>Neopterygii</taxon>
        <taxon>Teleostei</taxon>
        <taxon>Neoteleostei</taxon>
        <taxon>Acanthomorphata</taxon>
        <taxon>Eupercaria</taxon>
        <taxon>Perciformes</taxon>
        <taxon>Cottioidei</taxon>
        <taxon>Cottales</taxon>
        <taxon>Liparidae</taxon>
        <taxon>Liparis</taxon>
    </lineage>
</organism>
<keyword evidence="2" id="KW-1185">Reference proteome</keyword>
<reference evidence="1 2" key="1">
    <citation type="submission" date="2019-03" db="EMBL/GenBank/DDBJ databases">
        <title>First draft genome of Liparis tanakae, snailfish: a comprehensive survey of snailfish specific genes.</title>
        <authorList>
            <person name="Kim W."/>
            <person name="Song I."/>
            <person name="Jeong J.-H."/>
            <person name="Kim D."/>
            <person name="Kim S."/>
            <person name="Ryu S."/>
            <person name="Song J.Y."/>
            <person name="Lee S.K."/>
        </authorList>
    </citation>
    <scope>NUCLEOTIDE SEQUENCE [LARGE SCALE GENOMIC DNA]</scope>
    <source>
        <tissue evidence="1">Muscle</tissue>
    </source>
</reference>
<dbReference type="AlphaFoldDB" id="A0A4Z2IKX5"/>